<evidence type="ECO:0000256" key="2">
    <source>
        <dbReference type="SAM" id="SignalP"/>
    </source>
</evidence>
<feature type="signal peptide" evidence="2">
    <location>
        <begin position="1"/>
        <end position="18"/>
    </location>
</feature>
<feature type="chain" id="PRO_5034674893" evidence="2">
    <location>
        <begin position="19"/>
        <end position="189"/>
    </location>
</feature>
<organism evidence="3 4">
    <name type="scientific">Crassostrea virginica</name>
    <name type="common">Eastern oyster</name>
    <dbReference type="NCBI Taxonomy" id="6565"/>
    <lineage>
        <taxon>Eukaryota</taxon>
        <taxon>Metazoa</taxon>
        <taxon>Spiralia</taxon>
        <taxon>Lophotrochozoa</taxon>
        <taxon>Mollusca</taxon>
        <taxon>Bivalvia</taxon>
        <taxon>Autobranchia</taxon>
        <taxon>Pteriomorphia</taxon>
        <taxon>Ostreida</taxon>
        <taxon>Ostreoidea</taxon>
        <taxon>Ostreidae</taxon>
        <taxon>Crassostrea</taxon>
    </lineage>
</organism>
<keyword evidence="2" id="KW-0732">Signal</keyword>
<evidence type="ECO:0000313" key="4">
    <source>
        <dbReference type="RefSeq" id="XP_022298485.1"/>
    </source>
</evidence>
<protein>
    <submittedName>
        <fullName evidence="4">Proline-rich protein 2-like</fullName>
    </submittedName>
</protein>
<dbReference type="AlphaFoldDB" id="A0A8B8B4Z0"/>
<feature type="compositionally biased region" description="Pro residues" evidence="1">
    <location>
        <begin position="79"/>
        <end position="97"/>
    </location>
</feature>
<evidence type="ECO:0000256" key="1">
    <source>
        <dbReference type="SAM" id="MobiDB-lite"/>
    </source>
</evidence>
<reference evidence="4" key="1">
    <citation type="submission" date="2025-08" db="UniProtKB">
        <authorList>
            <consortium name="RefSeq"/>
        </authorList>
    </citation>
    <scope>IDENTIFICATION</scope>
    <source>
        <tissue evidence="4">Whole sample</tissue>
    </source>
</reference>
<name>A0A8B8B4Z0_CRAVI</name>
<sequence>MKVLVVIFLLSSIVAVTAKSFDFQKRLQNLLKLELEAEKKENPPRCPPEYDVDNPTPGCNPPPNKERRQEKDKPQGERPSPPPGERPSPPPGFPPPQGEGYQPDKDRRQEKDKPQGEKPSPPPGDRPSSPPGERPSPPLGERPSPPPGSPPPPPQGEGYPPPKNALDQERELKIDNFLRSLGNILLEEE</sequence>
<dbReference type="Proteomes" id="UP000694844">
    <property type="component" value="Chromosome 8"/>
</dbReference>
<feature type="compositionally biased region" description="Pro residues" evidence="1">
    <location>
        <begin position="119"/>
        <end position="163"/>
    </location>
</feature>
<evidence type="ECO:0000313" key="3">
    <source>
        <dbReference type="Proteomes" id="UP000694844"/>
    </source>
</evidence>
<dbReference type="GeneID" id="111107527"/>
<dbReference type="KEGG" id="cvn:111107527"/>
<dbReference type="RefSeq" id="XP_022298485.1">
    <property type="nucleotide sequence ID" value="XM_022442777.1"/>
</dbReference>
<feature type="region of interest" description="Disordered" evidence="1">
    <location>
        <begin position="35"/>
        <end position="171"/>
    </location>
</feature>
<keyword evidence="3" id="KW-1185">Reference proteome</keyword>
<accession>A0A8B8B4Z0</accession>
<gene>
    <name evidence="4" type="primary">LOC111107527</name>
</gene>
<proteinExistence type="predicted"/>
<feature type="compositionally biased region" description="Basic and acidic residues" evidence="1">
    <location>
        <begin position="64"/>
        <end position="76"/>
    </location>
</feature>
<feature type="compositionally biased region" description="Basic and acidic residues" evidence="1">
    <location>
        <begin position="102"/>
        <end position="116"/>
    </location>
</feature>